<dbReference type="RefSeq" id="WP_057792887.1">
    <property type="nucleotide sequence ID" value="NZ_LAXJ01000008.1"/>
</dbReference>
<dbReference type="Gene3D" id="3.60.21.10">
    <property type="match status" value="1"/>
</dbReference>
<dbReference type="Pfam" id="PF00149">
    <property type="entry name" value="Metallophos"/>
    <property type="match status" value="1"/>
</dbReference>
<dbReference type="InterPro" id="IPR050884">
    <property type="entry name" value="CNP_phosphodiesterase-III"/>
</dbReference>
<keyword evidence="2" id="KW-0378">Hydrolase</keyword>
<name>A0A0T5NVB7_9RHOB</name>
<feature type="domain" description="Calcineurin-like phosphoesterase" evidence="5">
    <location>
        <begin position="3"/>
        <end position="198"/>
    </location>
</feature>
<dbReference type="STRING" id="1641875.XM53_10080"/>
<evidence type="ECO:0000313" key="6">
    <source>
        <dbReference type="EMBL" id="KRS12899.1"/>
    </source>
</evidence>
<dbReference type="PANTHER" id="PTHR42988">
    <property type="entry name" value="PHOSPHOHYDROLASE"/>
    <property type="match status" value="1"/>
</dbReference>
<dbReference type="PANTHER" id="PTHR42988:SF2">
    <property type="entry name" value="CYCLIC NUCLEOTIDE PHOSPHODIESTERASE CBUA0032-RELATED"/>
    <property type="match status" value="1"/>
</dbReference>
<dbReference type="Proteomes" id="UP000051295">
    <property type="component" value="Unassembled WGS sequence"/>
</dbReference>
<evidence type="ECO:0000256" key="1">
    <source>
        <dbReference type="ARBA" id="ARBA00022723"/>
    </source>
</evidence>
<evidence type="ECO:0000313" key="7">
    <source>
        <dbReference type="Proteomes" id="UP000051295"/>
    </source>
</evidence>
<protein>
    <submittedName>
        <fullName evidence="6">Metallophosphoesterase</fullName>
    </submittedName>
</protein>
<sequence>MQKILVFTDIHFLPEGETIIGLDPAERFAQGLAHAQEQHPDAARIVITGDLTHHGTAPEYERLHAALAKASIPVSLMLGNHDRRGPFQAVFPDTPQTPDGFVQDVIDLDDTRLILLDTLNEEADDTHSGLLCDARLDWMEAAIAGAGRRRVILFMHHPPILTGFGGMDWIGLKSRRQLAARLEGHDTVHQIVAGHIHRTIQGGFATGAGNHIPTAIFKSPCHQMPMALGFHDPSLSIDEPGAYGLLLLTPEGIVVHTEDFSLPPSQAACYD</sequence>
<dbReference type="PATRIC" id="fig|1641875.4.peg.4432"/>
<dbReference type="SUPFAM" id="SSF56300">
    <property type="entry name" value="Metallo-dependent phosphatases"/>
    <property type="match status" value="1"/>
</dbReference>
<dbReference type="GO" id="GO:0046872">
    <property type="term" value="F:metal ion binding"/>
    <property type="evidence" value="ECO:0007669"/>
    <property type="project" value="UniProtKB-KW"/>
</dbReference>
<gene>
    <name evidence="6" type="ORF">XM53_10080</name>
</gene>
<keyword evidence="3" id="KW-0408">Iron</keyword>
<evidence type="ECO:0000256" key="4">
    <source>
        <dbReference type="ARBA" id="ARBA00025742"/>
    </source>
</evidence>
<reference evidence="6 7" key="1">
    <citation type="submission" date="2015-04" db="EMBL/GenBank/DDBJ databases">
        <title>The draft genome sequence of Roseovarius sp.R12b.</title>
        <authorList>
            <person name="Li G."/>
            <person name="Lai Q."/>
            <person name="Shao Z."/>
            <person name="Yan P."/>
        </authorList>
    </citation>
    <scope>NUCLEOTIDE SEQUENCE [LARGE SCALE GENOMIC DNA]</scope>
    <source>
        <strain evidence="6 7">R12B</strain>
    </source>
</reference>
<dbReference type="InterPro" id="IPR026575">
    <property type="entry name" value="GpdQ/CpdA-like"/>
</dbReference>
<organism evidence="6 7">
    <name type="scientific">Roseovarius atlanticus</name>
    <dbReference type="NCBI Taxonomy" id="1641875"/>
    <lineage>
        <taxon>Bacteria</taxon>
        <taxon>Pseudomonadati</taxon>
        <taxon>Pseudomonadota</taxon>
        <taxon>Alphaproteobacteria</taxon>
        <taxon>Rhodobacterales</taxon>
        <taxon>Roseobacteraceae</taxon>
        <taxon>Roseovarius</taxon>
    </lineage>
</organism>
<comment type="similarity">
    <text evidence="4">Belongs to the cyclic nucleotide phosphodiesterase class-III family.</text>
</comment>
<dbReference type="GO" id="GO:0004112">
    <property type="term" value="F:cyclic-nucleotide phosphodiesterase activity"/>
    <property type="evidence" value="ECO:0007669"/>
    <property type="project" value="InterPro"/>
</dbReference>
<dbReference type="InterPro" id="IPR029052">
    <property type="entry name" value="Metallo-depent_PP-like"/>
</dbReference>
<dbReference type="OrthoDB" id="651281at2"/>
<keyword evidence="1" id="KW-0479">Metal-binding</keyword>
<comment type="caution">
    <text evidence="6">The sequence shown here is derived from an EMBL/GenBank/DDBJ whole genome shotgun (WGS) entry which is preliminary data.</text>
</comment>
<proteinExistence type="inferred from homology"/>
<accession>A0A0T5NVB7</accession>
<dbReference type="EMBL" id="LAXJ01000008">
    <property type="protein sequence ID" value="KRS12899.1"/>
    <property type="molecule type" value="Genomic_DNA"/>
</dbReference>
<evidence type="ECO:0000259" key="5">
    <source>
        <dbReference type="Pfam" id="PF00149"/>
    </source>
</evidence>
<evidence type="ECO:0000256" key="2">
    <source>
        <dbReference type="ARBA" id="ARBA00022801"/>
    </source>
</evidence>
<keyword evidence="7" id="KW-1185">Reference proteome</keyword>
<evidence type="ECO:0000256" key="3">
    <source>
        <dbReference type="ARBA" id="ARBA00023004"/>
    </source>
</evidence>
<dbReference type="InterPro" id="IPR004843">
    <property type="entry name" value="Calcineurin-like_PHP"/>
</dbReference>
<dbReference type="AlphaFoldDB" id="A0A0T5NVB7"/>
<dbReference type="CDD" id="cd07402">
    <property type="entry name" value="MPP_GpdQ"/>
    <property type="match status" value="1"/>
</dbReference>